<protein>
    <submittedName>
        <fullName evidence="8">TonB-dependent receptor</fullName>
    </submittedName>
</protein>
<name>A0A2U2B7V2_9BACT</name>
<dbReference type="GO" id="GO:0009279">
    <property type="term" value="C:cell outer membrane"/>
    <property type="evidence" value="ECO:0007669"/>
    <property type="project" value="UniProtKB-SubCell"/>
</dbReference>
<dbReference type="PANTHER" id="PTHR30069:SF29">
    <property type="entry name" value="HEMOGLOBIN AND HEMOGLOBIN-HAPTOGLOBIN-BINDING PROTEIN 1-RELATED"/>
    <property type="match status" value="1"/>
</dbReference>
<keyword evidence="7" id="KW-0998">Cell outer membrane</keyword>
<dbReference type="InterPro" id="IPR036942">
    <property type="entry name" value="Beta-barrel_TonB_sf"/>
</dbReference>
<evidence type="ECO:0000256" key="5">
    <source>
        <dbReference type="ARBA" id="ARBA00022729"/>
    </source>
</evidence>
<keyword evidence="3" id="KW-1134">Transmembrane beta strand</keyword>
<keyword evidence="2" id="KW-0813">Transport</keyword>
<evidence type="ECO:0000256" key="7">
    <source>
        <dbReference type="ARBA" id="ARBA00023237"/>
    </source>
</evidence>
<evidence type="ECO:0000256" key="4">
    <source>
        <dbReference type="ARBA" id="ARBA00022692"/>
    </source>
</evidence>
<evidence type="ECO:0000256" key="1">
    <source>
        <dbReference type="ARBA" id="ARBA00004571"/>
    </source>
</evidence>
<dbReference type="InterPro" id="IPR039426">
    <property type="entry name" value="TonB-dep_rcpt-like"/>
</dbReference>
<dbReference type="SUPFAM" id="SSF56935">
    <property type="entry name" value="Porins"/>
    <property type="match status" value="1"/>
</dbReference>
<dbReference type="OrthoDB" id="1111684at2"/>
<evidence type="ECO:0000313" key="9">
    <source>
        <dbReference type="Proteomes" id="UP000244956"/>
    </source>
</evidence>
<keyword evidence="9" id="KW-1185">Reference proteome</keyword>
<evidence type="ECO:0000313" key="8">
    <source>
        <dbReference type="EMBL" id="PWD99123.1"/>
    </source>
</evidence>
<keyword evidence="5" id="KW-0732">Signal</keyword>
<evidence type="ECO:0000256" key="6">
    <source>
        <dbReference type="ARBA" id="ARBA00023136"/>
    </source>
</evidence>
<dbReference type="AlphaFoldDB" id="A0A2U2B7V2"/>
<dbReference type="GO" id="GO:0015344">
    <property type="term" value="F:siderophore uptake transmembrane transporter activity"/>
    <property type="evidence" value="ECO:0007669"/>
    <property type="project" value="TreeGrafter"/>
</dbReference>
<evidence type="ECO:0000256" key="2">
    <source>
        <dbReference type="ARBA" id="ARBA00022448"/>
    </source>
</evidence>
<accession>A0A2U2B7V2</accession>
<organism evidence="8 9">
    <name type="scientific">Marinilabilia rubra</name>
    <dbReference type="NCBI Taxonomy" id="2162893"/>
    <lineage>
        <taxon>Bacteria</taxon>
        <taxon>Pseudomonadati</taxon>
        <taxon>Bacteroidota</taxon>
        <taxon>Bacteroidia</taxon>
        <taxon>Marinilabiliales</taxon>
        <taxon>Marinilabiliaceae</taxon>
        <taxon>Marinilabilia</taxon>
    </lineage>
</organism>
<reference evidence="8 9" key="1">
    <citation type="submission" date="2018-05" db="EMBL/GenBank/DDBJ databases">
        <title>Marinilabilia rubrum sp. nov., isolated from saltern sediment.</title>
        <authorList>
            <person name="Zhang R."/>
        </authorList>
    </citation>
    <scope>NUCLEOTIDE SEQUENCE [LARGE SCALE GENOMIC DNA]</scope>
    <source>
        <strain evidence="8 9">WTE16</strain>
    </source>
</reference>
<dbReference type="Gene3D" id="2.40.170.20">
    <property type="entry name" value="TonB-dependent receptor, beta-barrel domain"/>
    <property type="match status" value="1"/>
</dbReference>
<keyword evidence="6" id="KW-0472">Membrane</keyword>
<gene>
    <name evidence="8" type="ORF">DDZ16_12675</name>
</gene>
<dbReference type="EMBL" id="QEWP01000009">
    <property type="protein sequence ID" value="PWD99123.1"/>
    <property type="molecule type" value="Genomic_DNA"/>
</dbReference>
<keyword evidence="8" id="KW-0675">Receptor</keyword>
<dbReference type="PANTHER" id="PTHR30069">
    <property type="entry name" value="TONB-DEPENDENT OUTER MEMBRANE RECEPTOR"/>
    <property type="match status" value="1"/>
</dbReference>
<dbReference type="Proteomes" id="UP000244956">
    <property type="component" value="Unassembled WGS sequence"/>
</dbReference>
<proteinExistence type="predicted"/>
<sequence length="642" mass="73792">MVSHNVVERSVQMGEAPGMISLNSYIAGYLPGSGDNAVFNLLRLQPGIVAAGEQPNDLIIWGSYEGTSKVKYDGMTIWGLKNFNDNISAVNPFMSKNVAVFKGGYDVTHDDLVGGVVEIAGKTGRRDRAGVNLFLNNETINGMVETPLSERSSVVLAFRQTYYNLFEPEDIDFSDSRDLEYKIDVEPEYRFRDFNAKYSWQEDDGSLFYVSMLFGDDDFSYSARQERQQNIITQTTSEENHQYGGALFWGENFKNGDRLKLQGSWSGLNSTYGVRRYIENLRFNRMFPRVDNETVTKVDEGALKVDYQFQRKAKNVPRIGLELVRDHLNITEDSSDMERISSDFEGYRIAGFLQNKMLLSEHFELKAGIRMNHSLYTSKSYLDPRVELKYKLGQNIKLNAAWGQYHQFLVKSSLFDETDNFRYTWSLADGENIPVMNSQHWVGGVTWADNDLTISLDGYYKSVEGFTRYVRFSQSREEVYEGTGQSYGLDVFLKKDFKGHTFWTSYSVGRAEELFPYFPEQQYRRAPHDQRHELKMAALVHLFKDIHVSATYVFGTGFPLYANYLSDRFTEPDYNRLDLALVYRLSLSKIDGELGLSLLNALDHYNVKYSSFEQIPLDQLNTAYIDAEAVDFTPLVFLKMRF</sequence>
<comment type="subcellular location">
    <subcellularLocation>
        <location evidence="1">Cell outer membrane</location>
        <topology evidence="1">Multi-pass membrane protein</topology>
    </subcellularLocation>
</comment>
<evidence type="ECO:0000256" key="3">
    <source>
        <dbReference type="ARBA" id="ARBA00022452"/>
    </source>
</evidence>
<dbReference type="GO" id="GO:0044718">
    <property type="term" value="P:siderophore transmembrane transport"/>
    <property type="evidence" value="ECO:0007669"/>
    <property type="project" value="TreeGrafter"/>
</dbReference>
<comment type="caution">
    <text evidence="8">The sequence shown here is derived from an EMBL/GenBank/DDBJ whole genome shotgun (WGS) entry which is preliminary data.</text>
</comment>
<keyword evidence="4" id="KW-0812">Transmembrane</keyword>